<dbReference type="CDD" id="cd16917">
    <property type="entry name" value="HATPase_UhpB-NarQ-NarX-like"/>
    <property type="match status" value="1"/>
</dbReference>
<dbReference type="PANTHER" id="PTHR24421:SF10">
    <property type="entry name" value="NITRATE_NITRITE SENSOR PROTEIN NARQ"/>
    <property type="match status" value="1"/>
</dbReference>
<feature type="region of interest" description="Disordered" evidence="9">
    <location>
        <begin position="1"/>
        <end position="288"/>
    </location>
</feature>
<evidence type="ECO:0000256" key="8">
    <source>
        <dbReference type="ARBA" id="ARBA00023012"/>
    </source>
</evidence>
<evidence type="ECO:0000259" key="12">
    <source>
        <dbReference type="Pfam" id="PF13796"/>
    </source>
</evidence>
<feature type="compositionally biased region" description="Polar residues" evidence="9">
    <location>
        <begin position="105"/>
        <end position="125"/>
    </location>
</feature>
<evidence type="ECO:0000256" key="7">
    <source>
        <dbReference type="ARBA" id="ARBA00022840"/>
    </source>
</evidence>
<dbReference type="Pfam" id="PF13796">
    <property type="entry name" value="Sensor"/>
    <property type="match status" value="1"/>
</dbReference>
<protein>
    <recommendedName>
        <fullName evidence="2">histidine kinase</fullName>
        <ecNumber evidence="2">2.7.13.3</ecNumber>
    </recommendedName>
</protein>
<dbReference type="EC" id="2.7.13.3" evidence="2"/>
<keyword evidence="7" id="KW-0067">ATP-binding</keyword>
<gene>
    <name evidence="13" type="ORF">L1F31_16730</name>
</gene>
<dbReference type="RefSeq" id="WP_265418354.1">
    <property type="nucleotide sequence ID" value="NZ_CP093443.1"/>
</dbReference>
<evidence type="ECO:0000256" key="9">
    <source>
        <dbReference type="SAM" id="MobiDB-lite"/>
    </source>
</evidence>
<dbReference type="Gene3D" id="3.30.565.10">
    <property type="entry name" value="Histidine kinase-like ATPase, C-terminal domain"/>
    <property type="match status" value="1"/>
</dbReference>
<evidence type="ECO:0000256" key="6">
    <source>
        <dbReference type="ARBA" id="ARBA00022777"/>
    </source>
</evidence>
<feature type="domain" description="Putative sensor" evidence="12">
    <location>
        <begin position="313"/>
        <end position="492"/>
    </location>
</feature>
<keyword evidence="10" id="KW-1133">Transmembrane helix</keyword>
<keyword evidence="10" id="KW-0472">Membrane</keyword>
<evidence type="ECO:0000256" key="1">
    <source>
        <dbReference type="ARBA" id="ARBA00000085"/>
    </source>
</evidence>
<feature type="compositionally biased region" description="Low complexity" evidence="9">
    <location>
        <begin position="152"/>
        <end position="166"/>
    </location>
</feature>
<feature type="compositionally biased region" description="Pro residues" evidence="9">
    <location>
        <begin position="223"/>
        <end position="261"/>
    </location>
</feature>
<dbReference type="InterPro" id="IPR036890">
    <property type="entry name" value="HATPase_C_sf"/>
</dbReference>
<evidence type="ECO:0000256" key="4">
    <source>
        <dbReference type="ARBA" id="ARBA00022679"/>
    </source>
</evidence>
<dbReference type="Gene3D" id="1.20.5.1930">
    <property type="match status" value="1"/>
</dbReference>
<evidence type="ECO:0000313" key="13">
    <source>
        <dbReference type="EMBL" id="UVI35739.1"/>
    </source>
</evidence>
<dbReference type="SUPFAM" id="SSF55874">
    <property type="entry name" value="ATPase domain of HSP90 chaperone/DNA topoisomerase II/histidine kinase"/>
    <property type="match status" value="1"/>
</dbReference>
<evidence type="ECO:0000256" key="2">
    <source>
        <dbReference type="ARBA" id="ARBA00012438"/>
    </source>
</evidence>
<keyword evidence="3" id="KW-0597">Phosphoprotein</keyword>
<feature type="compositionally biased region" description="Low complexity" evidence="9">
    <location>
        <begin position="73"/>
        <end position="86"/>
    </location>
</feature>
<feature type="compositionally biased region" description="Low complexity" evidence="9">
    <location>
        <begin position="205"/>
        <end position="222"/>
    </location>
</feature>
<keyword evidence="8" id="KW-0902">Two-component regulatory system</keyword>
<organism evidence="13 14">
    <name type="scientific">Brevibacterium spongiae</name>
    <dbReference type="NCBI Taxonomy" id="2909672"/>
    <lineage>
        <taxon>Bacteria</taxon>
        <taxon>Bacillati</taxon>
        <taxon>Actinomycetota</taxon>
        <taxon>Actinomycetes</taxon>
        <taxon>Micrococcales</taxon>
        <taxon>Brevibacteriaceae</taxon>
        <taxon>Brevibacterium</taxon>
    </lineage>
</organism>
<dbReference type="InterPro" id="IPR011712">
    <property type="entry name" value="Sig_transdc_His_kin_sub3_dim/P"/>
</dbReference>
<sequence length="714" mass="74984">MSEKTPENPEDQEPQGTDPMETQTPEADTSSGEPAEASPIEASPVDESPEDSAPDSSPTESVREESISAEAIVNAPPTAEVEAATASQAGEFRTKPLDLEVPFATGSTRQHPRTPEQSPESSGSAPGQPPRQHPQAPTRQYAQAPTRAYDQAPRPTRAPKATAGPASPNNAAPRTYPAPAGTYGPAGQALYGPTGQPNPQPRYPQHPGQAHHPQPGMAMPHTGPNPGPNGAPHPNAGPHPNAAPYPNPNRVPNAGPIPGPRPPRRRKPRPEPVSYAPVTGSLPLDRDDVTEIPADGPITWPKRPTGFIGVANLVLSAVLAVIWAWVPLGLLFTGIGGIFALGLGVLALLAWILVQQGANIAERYRAELVYGDKIPVPKIESSTREPGFGRFLHNRWLQVKSGAFWRSTAHHYIKMLLGAIIVGGTLAGICGSLYGLFAAINPYGVNAFFVSSTIEGSARLGVAIGSVIVLASSLAILWFAPYLDRALDRALLAPARTVALQAEVTELDRARMAGIEAAAAERLRIERDLHDGAQPRLVALTMTLGMAKTKIDSDPERAKELVAEAHTEAKGIVNELRQLARGIHPAVLTDRGLDAAVSALAGRSAIPVDVDVRLEGRIGREAEAVSYFVVAECLTNIAKHSGATHAGVFIAPTEAGVQIVVTDNGHGGARVDRSGRHTGIAGLIDRVEAARGTLNLTSPAGGPTTVVVEVPCAS</sequence>
<evidence type="ECO:0000256" key="10">
    <source>
        <dbReference type="SAM" id="Phobius"/>
    </source>
</evidence>
<dbReference type="EMBL" id="CP093443">
    <property type="protein sequence ID" value="UVI35739.1"/>
    <property type="molecule type" value="Genomic_DNA"/>
</dbReference>
<dbReference type="Proteomes" id="UP001064879">
    <property type="component" value="Chromosome"/>
</dbReference>
<evidence type="ECO:0000256" key="5">
    <source>
        <dbReference type="ARBA" id="ARBA00022741"/>
    </source>
</evidence>
<comment type="catalytic activity">
    <reaction evidence="1">
        <text>ATP + protein L-histidine = ADP + protein N-phospho-L-histidine.</text>
        <dbReference type="EC" id="2.7.13.3"/>
    </reaction>
</comment>
<feature type="transmembrane region" description="Helical" evidence="10">
    <location>
        <begin position="416"/>
        <end position="440"/>
    </location>
</feature>
<proteinExistence type="predicted"/>
<reference evidence="13" key="1">
    <citation type="submission" date="2022-03" db="EMBL/GenBank/DDBJ databases">
        <title>Brevibacterium spongiae sp. nov., isolated from marine sponge.</title>
        <authorList>
            <person name="Li Z."/>
            <person name="Zhang M."/>
        </authorList>
    </citation>
    <scope>NUCLEOTIDE SEQUENCE</scope>
    <source>
        <strain evidence="13">WHS-Z9</strain>
    </source>
</reference>
<dbReference type="GO" id="GO:0016301">
    <property type="term" value="F:kinase activity"/>
    <property type="evidence" value="ECO:0007669"/>
    <property type="project" value="UniProtKB-KW"/>
</dbReference>
<name>A0ABY5SRN2_9MICO</name>
<evidence type="ECO:0000256" key="3">
    <source>
        <dbReference type="ARBA" id="ARBA00022553"/>
    </source>
</evidence>
<dbReference type="Pfam" id="PF07730">
    <property type="entry name" value="HisKA_3"/>
    <property type="match status" value="1"/>
</dbReference>
<accession>A0ABY5SRN2</accession>
<keyword evidence="5" id="KW-0547">Nucleotide-binding</keyword>
<keyword evidence="10" id="KW-0812">Transmembrane</keyword>
<dbReference type="PANTHER" id="PTHR24421">
    <property type="entry name" value="NITRATE/NITRITE SENSOR PROTEIN NARX-RELATED"/>
    <property type="match status" value="1"/>
</dbReference>
<feature type="compositionally biased region" description="Polar residues" evidence="9">
    <location>
        <begin position="20"/>
        <end position="32"/>
    </location>
</feature>
<feature type="transmembrane region" description="Helical" evidence="10">
    <location>
        <begin position="332"/>
        <end position="354"/>
    </location>
</feature>
<dbReference type="InterPro" id="IPR025828">
    <property type="entry name" value="Put_sensor_dom"/>
</dbReference>
<keyword evidence="14" id="KW-1185">Reference proteome</keyword>
<dbReference type="InterPro" id="IPR050482">
    <property type="entry name" value="Sensor_HK_TwoCompSys"/>
</dbReference>
<feature type="transmembrane region" description="Helical" evidence="10">
    <location>
        <begin position="460"/>
        <end position="480"/>
    </location>
</feature>
<feature type="transmembrane region" description="Helical" evidence="10">
    <location>
        <begin position="307"/>
        <end position="326"/>
    </location>
</feature>
<keyword evidence="4" id="KW-0808">Transferase</keyword>
<keyword evidence="6 13" id="KW-0418">Kinase</keyword>
<evidence type="ECO:0000313" key="14">
    <source>
        <dbReference type="Proteomes" id="UP001064879"/>
    </source>
</evidence>
<feature type="domain" description="Signal transduction histidine kinase subgroup 3 dimerisation and phosphoacceptor" evidence="11">
    <location>
        <begin position="521"/>
        <end position="588"/>
    </location>
</feature>
<evidence type="ECO:0000259" key="11">
    <source>
        <dbReference type="Pfam" id="PF07730"/>
    </source>
</evidence>